<feature type="transmembrane region" description="Helical" evidence="6">
    <location>
        <begin position="134"/>
        <end position="155"/>
    </location>
</feature>
<accession>A0AA38YCZ6</accession>
<dbReference type="PANTHER" id="PTHR42718">
    <property type="entry name" value="MAJOR FACILITATOR SUPERFAMILY MULTIDRUG TRANSPORTER MFSC"/>
    <property type="match status" value="1"/>
</dbReference>
<dbReference type="AlphaFoldDB" id="A0AA38YCZ6"/>
<feature type="transmembrane region" description="Helical" evidence="6">
    <location>
        <begin position="103"/>
        <end position="122"/>
    </location>
</feature>
<dbReference type="InterPro" id="IPR036259">
    <property type="entry name" value="MFS_trans_sf"/>
</dbReference>
<feature type="transmembrane region" description="Helical" evidence="6">
    <location>
        <begin position="334"/>
        <end position="354"/>
    </location>
</feature>
<evidence type="ECO:0000256" key="4">
    <source>
        <dbReference type="ARBA" id="ARBA00023136"/>
    </source>
</evidence>
<feature type="compositionally biased region" description="Polar residues" evidence="5">
    <location>
        <begin position="645"/>
        <end position="656"/>
    </location>
</feature>
<feature type="transmembrane region" description="Helical" evidence="6">
    <location>
        <begin position="194"/>
        <end position="218"/>
    </location>
</feature>
<dbReference type="SUPFAM" id="SSF103473">
    <property type="entry name" value="MFS general substrate transporter"/>
    <property type="match status" value="2"/>
</dbReference>
<evidence type="ECO:0000259" key="7">
    <source>
        <dbReference type="PROSITE" id="PS50850"/>
    </source>
</evidence>
<dbReference type="Gene3D" id="1.20.1250.20">
    <property type="entry name" value="MFS general substrate transporter like domains"/>
    <property type="match status" value="1"/>
</dbReference>
<feature type="transmembrane region" description="Helical" evidence="6">
    <location>
        <begin position="224"/>
        <end position="247"/>
    </location>
</feature>
<reference evidence="8" key="1">
    <citation type="submission" date="2022-10" db="EMBL/GenBank/DDBJ databases">
        <title>Culturing micro-colonial fungi from biological soil crusts in the Mojave desert and describing Neophaeococcomyces mojavensis, and introducing the new genera and species Taxawa tesnikishii.</title>
        <authorList>
            <person name="Kurbessoian T."/>
            <person name="Stajich J.E."/>
        </authorList>
    </citation>
    <scope>NUCLEOTIDE SEQUENCE</scope>
    <source>
        <strain evidence="8">TK_35</strain>
    </source>
</reference>
<feature type="transmembrane region" description="Helical" evidence="6">
    <location>
        <begin position="161"/>
        <end position="182"/>
    </location>
</feature>
<comment type="subcellular location">
    <subcellularLocation>
        <location evidence="1">Membrane</location>
        <topology evidence="1">Multi-pass membrane protein</topology>
    </subcellularLocation>
</comment>
<evidence type="ECO:0000256" key="3">
    <source>
        <dbReference type="ARBA" id="ARBA00022989"/>
    </source>
</evidence>
<dbReference type="Proteomes" id="UP001172681">
    <property type="component" value="Unassembled WGS sequence"/>
</dbReference>
<dbReference type="Gene3D" id="1.20.1720.10">
    <property type="entry name" value="Multidrug resistance protein D"/>
    <property type="match status" value="1"/>
</dbReference>
<feature type="transmembrane region" description="Helical" evidence="6">
    <location>
        <begin position="399"/>
        <end position="421"/>
    </location>
</feature>
<feature type="region of interest" description="Disordered" evidence="5">
    <location>
        <begin position="594"/>
        <end position="728"/>
    </location>
</feature>
<feature type="transmembrane region" description="Helical" evidence="6">
    <location>
        <begin position="463"/>
        <end position="483"/>
    </location>
</feature>
<evidence type="ECO:0000256" key="2">
    <source>
        <dbReference type="ARBA" id="ARBA00022692"/>
    </source>
</evidence>
<keyword evidence="3 6" id="KW-1133">Transmembrane helix</keyword>
<feature type="transmembrane region" description="Helical" evidence="6">
    <location>
        <begin position="503"/>
        <end position="524"/>
    </location>
</feature>
<feature type="transmembrane region" description="Helical" evidence="6">
    <location>
        <begin position="296"/>
        <end position="314"/>
    </location>
</feature>
<sequence length="786" mass="85613">MDAKPSHGLTVAIPPGPSQEATRRHSHDMEKGIQNEGKPSGPPPGIPPGPPGGWLCQRMSRSQEILFNIMVAFLQLIPQSTLTTVFPVSRDIAISFRIANPSVLPWLVAAYASTFGTFILIGGRLGDIFGHKTMVLIGYSWLATWSVIAGLSHYVGYELFFVARAFQGLGSSLMVPNGLALLGRTYPPGSKQKVISFTIFGLCAPIGAYMGMIFGALFTKFVSWHWSFYTLAIVCVALALAAQLVLISPPPTPKQMKPNRDKLRDMDWLGAITGVGGLICVQVALVSAPASGWSTQYIFMLLIIGVLLIAFFLITELRIAEQPLVPFKMLKADVGFVIGAVACGWAGFGIWTWYLWKFFLSIKHDSPLDAAVHVLPIVPVALAASILTAWMMRNCMPSWTLFWALVAFMFGPLLLAIDANLQGTTYWSWTFCSLLIMPLGMDMSMPAATFIMSNFFPPHQQGLAGSLISTTINYSISLGLGLASTVEVHVNNHGRDPVAGVRGGWFMGVGLGGLGVIICVAFVVKSIWYPPPQPQRGPPGPQNASPTGGPLPTQIPPPEKSNRPTRTNTVSSLATTMVGEGPFSPKSSDAEAFKSFNFDTPPLRSPVTPRAVSPTKTTPNHTSSDLLQFSPTWPMNPSHMDASHPNRSSSKAQSPTHLHRYHLSESTTASRSRTNSQSQLASHPAQTPTSRPSQFIPLPTELEAAYRGRGSWESGEDDDNGRDREDSWVLGRHQPLPQEQRTIHMRAASTSHGKDVDGFDLNKKHMMLRTIIDGKLGDLQKKFDFF</sequence>
<protein>
    <submittedName>
        <fullName evidence="8">Multidrug-resistance type transporter aminotriazole resistance</fullName>
    </submittedName>
</protein>
<feature type="transmembrane region" description="Helical" evidence="6">
    <location>
        <begin position="427"/>
        <end position="451"/>
    </location>
</feature>
<feature type="transmembrane region" description="Helical" evidence="6">
    <location>
        <begin position="65"/>
        <end position="83"/>
    </location>
</feature>
<dbReference type="InterPro" id="IPR020846">
    <property type="entry name" value="MFS_dom"/>
</dbReference>
<proteinExistence type="predicted"/>
<dbReference type="Pfam" id="PF07690">
    <property type="entry name" value="MFS_1"/>
    <property type="match status" value="1"/>
</dbReference>
<comment type="caution">
    <text evidence="8">The sequence shown here is derived from an EMBL/GenBank/DDBJ whole genome shotgun (WGS) entry which is preliminary data.</text>
</comment>
<evidence type="ECO:0000256" key="5">
    <source>
        <dbReference type="SAM" id="MobiDB-lite"/>
    </source>
</evidence>
<dbReference type="PANTHER" id="PTHR42718:SF41">
    <property type="entry name" value="MFS TRANSPORTER OF UNKOWN SPECIFICITY (AFU_ORTHOLOGUE AFUA_5G09940)-RELATED"/>
    <property type="match status" value="1"/>
</dbReference>
<feature type="compositionally biased region" description="Polar residues" evidence="5">
    <location>
        <begin position="664"/>
        <end position="693"/>
    </location>
</feature>
<dbReference type="GO" id="GO:0016020">
    <property type="term" value="C:membrane"/>
    <property type="evidence" value="ECO:0007669"/>
    <property type="project" value="UniProtKB-SubCell"/>
</dbReference>
<feature type="domain" description="Major facilitator superfamily (MFS) profile" evidence="7">
    <location>
        <begin position="64"/>
        <end position="527"/>
    </location>
</feature>
<keyword evidence="9" id="KW-1185">Reference proteome</keyword>
<name>A0AA38YCZ6_9EURO</name>
<gene>
    <name evidence="8" type="primary">ATR1</name>
    <name evidence="8" type="ORF">H2204_001562</name>
</gene>
<keyword evidence="2 6" id="KW-0812">Transmembrane</keyword>
<organism evidence="8 9">
    <name type="scientific">Knufia peltigerae</name>
    <dbReference type="NCBI Taxonomy" id="1002370"/>
    <lineage>
        <taxon>Eukaryota</taxon>
        <taxon>Fungi</taxon>
        <taxon>Dikarya</taxon>
        <taxon>Ascomycota</taxon>
        <taxon>Pezizomycotina</taxon>
        <taxon>Eurotiomycetes</taxon>
        <taxon>Chaetothyriomycetidae</taxon>
        <taxon>Chaetothyriales</taxon>
        <taxon>Trichomeriaceae</taxon>
        <taxon>Knufia</taxon>
    </lineage>
</organism>
<feature type="compositionally biased region" description="Pro residues" evidence="5">
    <location>
        <begin position="40"/>
        <end position="51"/>
    </location>
</feature>
<dbReference type="PROSITE" id="PS50850">
    <property type="entry name" value="MFS"/>
    <property type="match status" value="1"/>
</dbReference>
<keyword evidence="4 6" id="KW-0472">Membrane</keyword>
<dbReference type="EMBL" id="JAPDRN010000006">
    <property type="protein sequence ID" value="KAJ9644211.1"/>
    <property type="molecule type" value="Genomic_DNA"/>
</dbReference>
<dbReference type="InterPro" id="IPR011701">
    <property type="entry name" value="MFS"/>
</dbReference>
<feature type="compositionally biased region" description="Polar residues" evidence="5">
    <location>
        <begin position="614"/>
        <end position="635"/>
    </location>
</feature>
<feature type="region of interest" description="Disordered" evidence="5">
    <location>
        <begin position="1"/>
        <end position="53"/>
    </location>
</feature>
<evidence type="ECO:0000313" key="8">
    <source>
        <dbReference type="EMBL" id="KAJ9644211.1"/>
    </source>
</evidence>
<feature type="transmembrane region" description="Helical" evidence="6">
    <location>
        <begin position="374"/>
        <end position="392"/>
    </location>
</feature>
<dbReference type="GO" id="GO:0022857">
    <property type="term" value="F:transmembrane transporter activity"/>
    <property type="evidence" value="ECO:0007669"/>
    <property type="project" value="InterPro"/>
</dbReference>
<evidence type="ECO:0000256" key="6">
    <source>
        <dbReference type="SAM" id="Phobius"/>
    </source>
</evidence>
<feature type="transmembrane region" description="Helical" evidence="6">
    <location>
        <begin position="268"/>
        <end position="290"/>
    </location>
</feature>
<feature type="compositionally biased region" description="Basic and acidic residues" evidence="5">
    <location>
        <begin position="21"/>
        <end position="33"/>
    </location>
</feature>
<feature type="region of interest" description="Disordered" evidence="5">
    <location>
        <begin position="533"/>
        <end position="568"/>
    </location>
</feature>
<evidence type="ECO:0000256" key="1">
    <source>
        <dbReference type="ARBA" id="ARBA00004141"/>
    </source>
</evidence>
<evidence type="ECO:0000313" key="9">
    <source>
        <dbReference type="Proteomes" id="UP001172681"/>
    </source>
</evidence>